<protein>
    <submittedName>
        <fullName evidence="1">Uncharacterized protein</fullName>
    </submittedName>
</protein>
<proteinExistence type="predicted"/>
<sequence>MATALSIYTKENSDSLSVCRRCETCENYSQPASVVSCDSCLSRSKIHEWTDSFKHGRTLLDDERSGSPLTLTTEDNVKVVE</sequence>
<evidence type="ECO:0000313" key="2">
    <source>
        <dbReference type="Proteomes" id="UP000887159"/>
    </source>
</evidence>
<evidence type="ECO:0000313" key="1">
    <source>
        <dbReference type="EMBL" id="GFY24666.1"/>
    </source>
</evidence>
<comment type="caution">
    <text evidence="1">The sequence shown here is derived from an EMBL/GenBank/DDBJ whole genome shotgun (WGS) entry which is preliminary data.</text>
</comment>
<organism evidence="1 2">
    <name type="scientific">Trichonephila clavipes</name>
    <name type="common">Golden silk orbweaver</name>
    <name type="synonym">Nephila clavipes</name>
    <dbReference type="NCBI Taxonomy" id="2585209"/>
    <lineage>
        <taxon>Eukaryota</taxon>
        <taxon>Metazoa</taxon>
        <taxon>Ecdysozoa</taxon>
        <taxon>Arthropoda</taxon>
        <taxon>Chelicerata</taxon>
        <taxon>Arachnida</taxon>
        <taxon>Araneae</taxon>
        <taxon>Araneomorphae</taxon>
        <taxon>Entelegynae</taxon>
        <taxon>Araneoidea</taxon>
        <taxon>Nephilidae</taxon>
        <taxon>Trichonephila</taxon>
    </lineage>
</organism>
<name>A0A8X6VYE4_TRICX</name>
<dbReference type="AlphaFoldDB" id="A0A8X6VYE4"/>
<reference evidence="1" key="1">
    <citation type="submission" date="2020-08" db="EMBL/GenBank/DDBJ databases">
        <title>Multicomponent nature underlies the extraordinary mechanical properties of spider dragline silk.</title>
        <authorList>
            <person name="Kono N."/>
            <person name="Nakamura H."/>
            <person name="Mori M."/>
            <person name="Yoshida Y."/>
            <person name="Ohtoshi R."/>
            <person name="Malay A.D."/>
            <person name="Moran D.A.P."/>
            <person name="Tomita M."/>
            <person name="Numata K."/>
            <person name="Arakawa K."/>
        </authorList>
    </citation>
    <scope>NUCLEOTIDE SEQUENCE</scope>
</reference>
<dbReference type="EMBL" id="BMAU01021369">
    <property type="protein sequence ID" value="GFY24666.1"/>
    <property type="molecule type" value="Genomic_DNA"/>
</dbReference>
<dbReference type="Proteomes" id="UP000887159">
    <property type="component" value="Unassembled WGS sequence"/>
</dbReference>
<keyword evidence="2" id="KW-1185">Reference proteome</keyword>
<accession>A0A8X6VYE4</accession>
<gene>
    <name evidence="1" type="ORF">TNCV_1017121</name>
</gene>